<protein>
    <recommendedName>
        <fullName evidence="4">DFDF domain-containing protein</fullName>
    </recommendedName>
</protein>
<evidence type="ECO:0000313" key="2">
    <source>
        <dbReference type="EMBL" id="KAK4471344.1"/>
    </source>
</evidence>
<dbReference type="GO" id="GO:0000932">
    <property type="term" value="C:P-body"/>
    <property type="evidence" value="ECO:0007669"/>
    <property type="project" value="TreeGrafter"/>
</dbReference>
<dbReference type="EMBL" id="JALJAT010000003">
    <property type="protein sequence ID" value="KAK4471344.1"/>
    <property type="molecule type" value="Genomic_DNA"/>
</dbReference>
<dbReference type="AlphaFoldDB" id="A0AAE1ZDB2"/>
<comment type="caution">
    <text evidence="2">The sequence shown here is derived from an EMBL/GenBank/DDBJ whole genome shotgun (WGS) entry which is preliminary data.</text>
</comment>
<keyword evidence="3" id="KW-1185">Reference proteome</keyword>
<proteinExistence type="predicted"/>
<evidence type="ECO:0000313" key="3">
    <source>
        <dbReference type="Proteomes" id="UP001292079"/>
    </source>
</evidence>
<reference evidence="2" key="2">
    <citation type="journal article" date="2023" name="Infect Dis Poverty">
        <title>Chromosome-scale genome of the human blood fluke Schistosoma mekongi and its implications for public health.</title>
        <authorList>
            <person name="Zhou M."/>
            <person name="Xu L."/>
            <person name="Xu D."/>
            <person name="Chen W."/>
            <person name="Khan J."/>
            <person name="Hu Y."/>
            <person name="Huang H."/>
            <person name="Wei H."/>
            <person name="Zhang Y."/>
            <person name="Chusongsang P."/>
            <person name="Tanasarnprasert K."/>
            <person name="Hu X."/>
            <person name="Limpanont Y."/>
            <person name="Lv Z."/>
        </authorList>
    </citation>
    <scope>NUCLEOTIDE SEQUENCE</scope>
    <source>
        <strain evidence="2">LV_2022a</strain>
    </source>
</reference>
<name>A0AAE1ZDB2_SCHME</name>
<feature type="compositionally biased region" description="Polar residues" evidence="1">
    <location>
        <begin position="377"/>
        <end position="392"/>
    </location>
</feature>
<feature type="region of interest" description="Disordered" evidence="1">
    <location>
        <begin position="377"/>
        <end position="402"/>
    </location>
</feature>
<feature type="region of interest" description="Disordered" evidence="1">
    <location>
        <begin position="594"/>
        <end position="635"/>
    </location>
</feature>
<evidence type="ECO:0000256" key="1">
    <source>
        <dbReference type="SAM" id="MobiDB-lite"/>
    </source>
</evidence>
<feature type="region of interest" description="Disordered" evidence="1">
    <location>
        <begin position="186"/>
        <end position="253"/>
    </location>
</feature>
<reference evidence="2" key="1">
    <citation type="submission" date="2022-04" db="EMBL/GenBank/DDBJ databases">
        <authorList>
            <person name="Xu L."/>
            <person name="Lv Z."/>
        </authorList>
    </citation>
    <scope>NUCLEOTIDE SEQUENCE</scope>
    <source>
        <strain evidence="2">LV_2022a</strain>
    </source>
</reference>
<feature type="region of interest" description="Disordered" evidence="1">
    <location>
        <begin position="66"/>
        <end position="91"/>
    </location>
</feature>
<dbReference type="Proteomes" id="UP001292079">
    <property type="component" value="Unassembled WGS sequence"/>
</dbReference>
<evidence type="ECO:0008006" key="4">
    <source>
        <dbReference type="Google" id="ProtNLM"/>
    </source>
</evidence>
<feature type="compositionally biased region" description="Gly residues" evidence="1">
    <location>
        <begin position="244"/>
        <end position="253"/>
    </location>
</feature>
<dbReference type="PANTHER" id="PTHR13612:SF0">
    <property type="entry name" value="ENHANCER OF MRNA-DECAPPING PROTEIN 3"/>
    <property type="match status" value="1"/>
</dbReference>
<feature type="compositionally biased region" description="Acidic residues" evidence="1">
    <location>
        <begin position="599"/>
        <end position="625"/>
    </location>
</feature>
<organism evidence="2 3">
    <name type="scientific">Schistosoma mekongi</name>
    <name type="common">Parasitic worm</name>
    <dbReference type="NCBI Taxonomy" id="38744"/>
    <lineage>
        <taxon>Eukaryota</taxon>
        <taxon>Metazoa</taxon>
        <taxon>Spiralia</taxon>
        <taxon>Lophotrochozoa</taxon>
        <taxon>Platyhelminthes</taxon>
        <taxon>Trematoda</taxon>
        <taxon>Digenea</taxon>
        <taxon>Strigeidida</taxon>
        <taxon>Schistosomatoidea</taxon>
        <taxon>Schistosomatidae</taxon>
        <taxon>Schistosoma</taxon>
    </lineage>
</organism>
<dbReference type="GO" id="GO:0031087">
    <property type="term" value="P:deadenylation-independent decapping of nuclear-transcribed mRNA"/>
    <property type="evidence" value="ECO:0007669"/>
    <property type="project" value="TreeGrafter"/>
</dbReference>
<accession>A0AAE1ZDB2</accession>
<dbReference type="GO" id="GO:0003729">
    <property type="term" value="F:mRNA binding"/>
    <property type="evidence" value="ECO:0007669"/>
    <property type="project" value="TreeGrafter"/>
</dbReference>
<gene>
    <name evidence="2" type="ORF">MN116_004780</name>
</gene>
<dbReference type="Gene3D" id="2.30.30.100">
    <property type="match status" value="1"/>
</dbReference>
<dbReference type="GO" id="GO:0033962">
    <property type="term" value="P:P-body assembly"/>
    <property type="evidence" value="ECO:0007669"/>
    <property type="project" value="TreeGrafter"/>
</dbReference>
<sequence>MTDQYTGFRVELTSSQLGKIVGVVSNVSEKKISLINAVINNYPPTIPSFAVESRFIQNIRILSTASDGESSGSDTPVKVANKSSNSSREQRREWLRNIPNACSVYVCPDSPPIIHRTTGAPGYNSNVCDDNNNNDSGHSNDIQLLDNSLAKASICEPSDFSPASKYGVSNHLHSKQRSYSISETAGAASDISGTESDSFHRYTNSGPRSQFNCSGGSGSSSNNRYAQNRGHSRSNINHSHNHRGGGNSGLNGGSGNCGVQRNLADWDQIRVEEFIDEDFDFEGNLALFNKSAFYEMVNLREGHSSVTCNSDTNNSSCLPHFVEGPDGVGIPLFSAPTQSSISMTTTTMTAPTRPTMTITSAATHHEGVNKKAKNIVQSTSSNKPSPIQSSVPSVGKTLPQEDDSNVIVNKPCHINPVKRNNTSWWYTCTGQRVPICQVDQRHRLLCYLATGLDLDIQTETNILVPATTARSTFQGLTWNRLVESATRPLVDYIMLHLRQLNKTPQRIVHRPPARILIIPNGSNHLGAILSLNVARYLSTLGACILLVTPSSSLHIKTSSTNHVGDDEYPMDNSSMSAVYRNELHLLMSLAPKPNQYGLDNDEDELGNYDDQDEEESEVDDEDTNNDDVKNKQLPGIYMVNNPPHRSAGYNPNNANDNNASIITSVSSSDHNEQQNDTDFDNMSYCGLNYSDINIVDHSSVGRIWMSRMPGVKVIRRPSCLTKLPSSIRIDLVIIGHSDDRATTENNDNSPNTNSLFNWLRNHNSIGGIIHLTPSQSIVDSNLLKNAQQFVWLIELGLPILTPQSCHSTVLSSTTTRFVPPSTSTPAEVTSSILAATTPSTHLLIDIGLGRNIVRKLTGDLNLLPPYGLFDLGSITTLRSGQQSNPLQQISR</sequence>
<feature type="compositionally biased region" description="Polar residues" evidence="1">
    <location>
        <begin position="191"/>
        <end position="213"/>
    </location>
</feature>
<dbReference type="PANTHER" id="PTHR13612">
    <property type="entry name" value="ENHANCER OF MRNA-DECAPPING PROTEIN 3"/>
    <property type="match status" value="1"/>
</dbReference>